<evidence type="ECO:0000313" key="1">
    <source>
        <dbReference type="EMBL" id="CEN53398.1"/>
    </source>
</evidence>
<dbReference type="EMBL" id="CDOL01000230">
    <property type="protein sequence ID" value="CEN53398.1"/>
    <property type="molecule type" value="Genomic_DNA"/>
</dbReference>
<evidence type="ECO:0000313" key="2">
    <source>
        <dbReference type="Proteomes" id="UP000038200"/>
    </source>
</evidence>
<accession>A0A0B7ITX0</accession>
<gene>
    <name evidence="1" type="ORF">CCAND93_410020</name>
</gene>
<protein>
    <submittedName>
        <fullName evidence="1">Uncharacterized protein</fullName>
    </submittedName>
</protein>
<dbReference type="Proteomes" id="UP000038200">
    <property type="component" value="Unassembled WGS sequence"/>
</dbReference>
<dbReference type="RefSeq" id="WP_042008222.1">
    <property type="nucleotide sequence ID" value="NZ_CDOL01000230.1"/>
</dbReference>
<dbReference type="AlphaFoldDB" id="A0A0B7ITX0"/>
<proteinExistence type="predicted"/>
<organism evidence="1 2">
    <name type="scientific">Capnocytophaga canis</name>
    <dbReference type="NCBI Taxonomy" id="1848903"/>
    <lineage>
        <taxon>Bacteria</taxon>
        <taxon>Pseudomonadati</taxon>
        <taxon>Bacteroidota</taxon>
        <taxon>Flavobacteriia</taxon>
        <taxon>Flavobacteriales</taxon>
        <taxon>Flavobacteriaceae</taxon>
        <taxon>Capnocytophaga</taxon>
    </lineage>
</organism>
<sequence>MFKQEKKQKKIIRKRYLASLREAYAQKVFSKLMNELSSTFTMKNHKGTWHLSFSCGHENGMVQAQGKSLTNALINLISKSHGRL</sequence>
<name>A0A0B7ITX0_9FLAO</name>
<reference evidence="1 2" key="1">
    <citation type="submission" date="2015-01" db="EMBL/GenBank/DDBJ databases">
        <authorList>
            <person name="Xiang T."/>
            <person name="Song Y."/>
            <person name="Huang L."/>
            <person name="Wang B."/>
            <person name="Wu P."/>
        </authorList>
    </citation>
    <scope>NUCLEOTIDE SEQUENCE [LARGE SCALE GENOMIC DNA]</scope>
    <source>
        <strain evidence="1 2">CcD93</strain>
    </source>
</reference>